<dbReference type="InterPro" id="IPR036465">
    <property type="entry name" value="vWFA_dom_sf"/>
</dbReference>
<dbReference type="PROSITE" id="PS50234">
    <property type="entry name" value="VWFA"/>
    <property type="match status" value="1"/>
</dbReference>
<evidence type="ECO:0000259" key="2">
    <source>
        <dbReference type="PROSITE" id="PS50234"/>
    </source>
</evidence>
<dbReference type="Proteomes" id="UP000294887">
    <property type="component" value="Unassembled WGS sequence"/>
</dbReference>
<dbReference type="Pfam" id="PF00092">
    <property type="entry name" value="VWA"/>
    <property type="match status" value="1"/>
</dbReference>
<feature type="transmembrane region" description="Helical" evidence="1">
    <location>
        <begin position="57"/>
        <end position="76"/>
    </location>
</feature>
<keyword evidence="1" id="KW-0812">Transmembrane</keyword>
<feature type="transmembrane region" description="Helical" evidence="1">
    <location>
        <begin position="7"/>
        <end position="26"/>
    </location>
</feature>
<dbReference type="OrthoDB" id="6206554at2"/>
<accession>A0A4R1F830</accession>
<evidence type="ECO:0000256" key="1">
    <source>
        <dbReference type="SAM" id="Phobius"/>
    </source>
</evidence>
<feature type="transmembrane region" description="Helical" evidence="1">
    <location>
        <begin position="292"/>
        <end position="315"/>
    </location>
</feature>
<gene>
    <name evidence="3" type="ORF">EV695_0704</name>
</gene>
<evidence type="ECO:0000313" key="4">
    <source>
        <dbReference type="Proteomes" id="UP000294887"/>
    </source>
</evidence>
<dbReference type="CDD" id="cd01467">
    <property type="entry name" value="vWA_BatA_type"/>
    <property type="match status" value="1"/>
</dbReference>
<reference evidence="3 4" key="1">
    <citation type="submission" date="2019-03" db="EMBL/GenBank/DDBJ databases">
        <title>Genomic Encyclopedia of Type Strains, Phase IV (KMG-IV): sequencing the most valuable type-strain genomes for metagenomic binning, comparative biology and taxonomic classification.</title>
        <authorList>
            <person name="Goeker M."/>
        </authorList>
    </citation>
    <scope>NUCLEOTIDE SEQUENCE [LARGE SCALE GENOMIC DNA]</scope>
    <source>
        <strain evidence="3 4">DSM 24830</strain>
    </source>
</reference>
<dbReference type="SUPFAM" id="SSF53300">
    <property type="entry name" value="vWA-like"/>
    <property type="match status" value="1"/>
</dbReference>
<keyword evidence="4" id="KW-1185">Reference proteome</keyword>
<keyword evidence="1" id="KW-0472">Membrane</keyword>
<dbReference type="PANTHER" id="PTHR22550">
    <property type="entry name" value="SPORE GERMINATION PROTEIN"/>
    <property type="match status" value="1"/>
</dbReference>
<name>A0A4R1F830_9GAMM</name>
<dbReference type="SMART" id="SM00327">
    <property type="entry name" value="VWA"/>
    <property type="match status" value="1"/>
</dbReference>
<dbReference type="EMBL" id="SMFQ01000002">
    <property type="protein sequence ID" value="TCJ88844.1"/>
    <property type="molecule type" value="Genomic_DNA"/>
</dbReference>
<protein>
    <submittedName>
        <fullName evidence="3">Ca-activated chloride channel family protein</fullName>
    </submittedName>
</protein>
<dbReference type="AlphaFoldDB" id="A0A4R1F830"/>
<keyword evidence="1" id="KW-1133">Transmembrane helix</keyword>
<proteinExistence type="predicted"/>
<organism evidence="3 4">
    <name type="scientific">Cocleimonas flava</name>
    <dbReference type="NCBI Taxonomy" id="634765"/>
    <lineage>
        <taxon>Bacteria</taxon>
        <taxon>Pseudomonadati</taxon>
        <taxon>Pseudomonadota</taxon>
        <taxon>Gammaproteobacteria</taxon>
        <taxon>Thiotrichales</taxon>
        <taxon>Thiotrichaceae</taxon>
        <taxon>Cocleimonas</taxon>
    </lineage>
</organism>
<feature type="domain" description="VWFA" evidence="2">
    <location>
        <begin position="93"/>
        <end position="273"/>
    </location>
</feature>
<dbReference type="PANTHER" id="PTHR22550:SF18">
    <property type="entry name" value="VWFA DOMAIN-CONTAINING PROTEIN"/>
    <property type="match status" value="1"/>
</dbReference>
<dbReference type="RefSeq" id="WP_131904518.1">
    <property type="nucleotide sequence ID" value="NZ_BAAAFU010000008.1"/>
</dbReference>
<dbReference type="InterPro" id="IPR002035">
    <property type="entry name" value="VWF_A"/>
</dbReference>
<dbReference type="InterPro" id="IPR050768">
    <property type="entry name" value="UPF0353/GerABKA_families"/>
</dbReference>
<evidence type="ECO:0000313" key="3">
    <source>
        <dbReference type="EMBL" id="TCJ88844.1"/>
    </source>
</evidence>
<comment type="caution">
    <text evidence="3">The sequence shown here is derived from an EMBL/GenBank/DDBJ whole genome shotgun (WGS) entry which is preliminary data.</text>
</comment>
<dbReference type="InterPro" id="IPR033881">
    <property type="entry name" value="vWA_BatA_type"/>
</dbReference>
<dbReference type="Gene3D" id="3.40.50.410">
    <property type="entry name" value="von Willebrand factor, type A domain"/>
    <property type="match status" value="1"/>
</dbReference>
<sequence>MLSSIEFASLWVFWILPLPLIAWYFLPAAPVNSSAALRVPFYKQLSPSLQQSKKGPSWARVLLAVICWILLVTAAARPQLVGDTVRQPVTGRSLMMSVDISMSMDEPDMIISGRRMTRISAVKAVASDFIQNREGDRIGLILFGSQAYLQAPLTFDRKTVSTLLEESFLGLAGRATAIGDAIGLAVKRLRNEDEKNRVLILLTDGANTAGNVEPLKAADLAAQEKVKIYTIGVGSMRSRDLDEPTLQAIAEKTGGKYFRAHDVEGLLKIYKALDEIEAVSKDELSYRPVEELFYYPLAIALGLSSLIVLFSSSLMNSLLSPLLSLLPGFRKKKPVQPKEVI</sequence>